<feature type="transmembrane region" description="Helical" evidence="9">
    <location>
        <begin position="50"/>
        <end position="69"/>
    </location>
</feature>
<protein>
    <recommendedName>
        <fullName evidence="12">Aluminum-activated malate transporter</fullName>
    </recommendedName>
</protein>
<keyword evidence="4 9" id="KW-0812">Transmembrane</keyword>
<evidence type="ECO:0000256" key="5">
    <source>
        <dbReference type="ARBA" id="ARBA00022989"/>
    </source>
</evidence>
<evidence type="ECO:0000313" key="10">
    <source>
        <dbReference type="EMBL" id="KAJ9554765.1"/>
    </source>
</evidence>
<evidence type="ECO:0000313" key="11">
    <source>
        <dbReference type="Proteomes" id="UP001172457"/>
    </source>
</evidence>
<dbReference type="EMBL" id="JARYMX010000003">
    <property type="protein sequence ID" value="KAJ9554765.1"/>
    <property type="molecule type" value="Genomic_DNA"/>
</dbReference>
<keyword evidence="5 9" id="KW-1133">Transmembrane helix</keyword>
<keyword evidence="8" id="KW-0407">Ion channel</keyword>
<reference evidence="10" key="1">
    <citation type="submission" date="2023-03" db="EMBL/GenBank/DDBJ databases">
        <title>Chromosome-scale reference genome and RAD-based genetic map of yellow starthistle (Centaurea solstitialis) reveal putative structural variation and QTLs associated with invader traits.</title>
        <authorList>
            <person name="Reatini B."/>
            <person name="Cang F.A."/>
            <person name="Jiang Q."/>
            <person name="Mckibben M.T.W."/>
            <person name="Barker M.S."/>
            <person name="Rieseberg L.H."/>
            <person name="Dlugosch K.M."/>
        </authorList>
    </citation>
    <scope>NUCLEOTIDE SEQUENCE</scope>
    <source>
        <strain evidence="10">CAN-66</strain>
        <tissue evidence="10">Leaf</tissue>
    </source>
</reference>
<evidence type="ECO:0000256" key="2">
    <source>
        <dbReference type="ARBA" id="ARBA00007079"/>
    </source>
</evidence>
<comment type="subcellular location">
    <subcellularLocation>
        <location evidence="1">Membrane</location>
        <topology evidence="1">Multi-pass membrane protein</topology>
    </subcellularLocation>
</comment>
<keyword evidence="6" id="KW-0406">Ion transport</keyword>
<feature type="transmembrane region" description="Helical" evidence="9">
    <location>
        <begin position="81"/>
        <end position="100"/>
    </location>
</feature>
<evidence type="ECO:0000256" key="8">
    <source>
        <dbReference type="ARBA" id="ARBA00023303"/>
    </source>
</evidence>
<evidence type="ECO:0000256" key="1">
    <source>
        <dbReference type="ARBA" id="ARBA00004141"/>
    </source>
</evidence>
<organism evidence="10 11">
    <name type="scientific">Centaurea solstitialis</name>
    <name type="common">yellow star-thistle</name>
    <dbReference type="NCBI Taxonomy" id="347529"/>
    <lineage>
        <taxon>Eukaryota</taxon>
        <taxon>Viridiplantae</taxon>
        <taxon>Streptophyta</taxon>
        <taxon>Embryophyta</taxon>
        <taxon>Tracheophyta</taxon>
        <taxon>Spermatophyta</taxon>
        <taxon>Magnoliopsida</taxon>
        <taxon>eudicotyledons</taxon>
        <taxon>Gunneridae</taxon>
        <taxon>Pentapetalae</taxon>
        <taxon>asterids</taxon>
        <taxon>campanulids</taxon>
        <taxon>Asterales</taxon>
        <taxon>Asteraceae</taxon>
        <taxon>Carduoideae</taxon>
        <taxon>Cardueae</taxon>
        <taxon>Centaureinae</taxon>
        <taxon>Centaurea</taxon>
    </lineage>
</organism>
<evidence type="ECO:0008006" key="12">
    <source>
        <dbReference type="Google" id="ProtNLM"/>
    </source>
</evidence>
<evidence type="ECO:0000256" key="9">
    <source>
        <dbReference type="SAM" id="Phobius"/>
    </source>
</evidence>
<sequence>MENTSLPSPTHQNPTTFLSDLKPSFSKIKHAMVEFGMRIKKIGEDDPRRIAHSFKVASAITLVSMVYYLQPVYNGMGDAGMWAILTVVVVFEYTAGATLSKSMNRGFATLVAGAIGIGAESFASLFGQTVKPVVIACLVFFIVAAATFSRFFPNIKRRYDYGILIFILTFALVSVSGCRVEKLIALAHQRASTIVFGGATCIIISLCVCPVWAGEDLHNLIALNLEKLASFLEGFGREYYKIPEGDKSFLEAYKSVLNSKATEESLANFAWWEVGHGKFRFRHPWKQYLKIGVLTRQCAYHVEALNGYLNGKQEASSEFQKIVQEPYTKTSLEAGKALKELASSMKLMIYPSTPYIHMENCKKAVDELNTALQASRVEKWDIVETIPFIATISILVDILKCVETICEAMEELAKLAHFKKLKDKSDKKRHFIQHDGAVKPVDDGNNEEWVAINVDTKQ</sequence>
<accession>A0AA38WJN1</accession>
<feature type="transmembrane region" description="Helical" evidence="9">
    <location>
        <begin position="107"/>
        <end position="127"/>
    </location>
</feature>
<gene>
    <name evidence="10" type="ORF">OSB04_009379</name>
</gene>
<evidence type="ECO:0000256" key="6">
    <source>
        <dbReference type="ARBA" id="ARBA00023065"/>
    </source>
</evidence>
<keyword evidence="7 9" id="KW-0472">Membrane</keyword>
<dbReference type="Proteomes" id="UP001172457">
    <property type="component" value="Chromosome 3"/>
</dbReference>
<feature type="transmembrane region" description="Helical" evidence="9">
    <location>
        <begin position="133"/>
        <end position="152"/>
    </location>
</feature>
<evidence type="ECO:0000256" key="4">
    <source>
        <dbReference type="ARBA" id="ARBA00022692"/>
    </source>
</evidence>
<name>A0AA38WJN1_9ASTR</name>
<evidence type="ECO:0000256" key="7">
    <source>
        <dbReference type="ARBA" id="ARBA00023136"/>
    </source>
</evidence>
<dbReference type="AlphaFoldDB" id="A0AA38WJN1"/>
<keyword evidence="11" id="KW-1185">Reference proteome</keyword>
<proteinExistence type="inferred from homology"/>
<comment type="caution">
    <text evidence="10">The sequence shown here is derived from an EMBL/GenBank/DDBJ whole genome shotgun (WGS) entry which is preliminary data.</text>
</comment>
<dbReference type="GO" id="GO:0015743">
    <property type="term" value="P:malate transport"/>
    <property type="evidence" value="ECO:0007669"/>
    <property type="project" value="InterPro"/>
</dbReference>
<dbReference type="InterPro" id="IPR020966">
    <property type="entry name" value="ALMT"/>
</dbReference>
<comment type="similarity">
    <text evidence="2">Belongs to the aromatic acid exporter (TC 2.A.85) family.</text>
</comment>
<dbReference type="GO" id="GO:0016020">
    <property type="term" value="C:membrane"/>
    <property type="evidence" value="ECO:0007669"/>
    <property type="project" value="UniProtKB-SubCell"/>
</dbReference>
<keyword evidence="3" id="KW-0813">Transport</keyword>
<evidence type="ECO:0000256" key="3">
    <source>
        <dbReference type="ARBA" id="ARBA00022448"/>
    </source>
</evidence>
<dbReference type="GO" id="GO:0034220">
    <property type="term" value="P:monoatomic ion transmembrane transport"/>
    <property type="evidence" value="ECO:0007669"/>
    <property type="project" value="UniProtKB-KW"/>
</dbReference>
<feature type="transmembrane region" description="Helical" evidence="9">
    <location>
        <begin position="159"/>
        <end position="177"/>
    </location>
</feature>
<dbReference type="PANTHER" id="PTHR31086">
    <property type="entry name" value="ALUMINUM-ACTIVATED MALATE TRANSPORTER 10"/>
    <property type="match status" value="1"/>
</dbReference>
<dbReference type="Pfam" id="PF11744">
    <property type="entry name" value="ALMT"/>
    <property type="match status" value="1"/>
</dbReference>